<dbReference type="EMBL" id="BJOV01000005">
    <property type="protein sequence ID" value="GEE03695.1"/>
    <property type="molecule type" value="Genomic_DNA"/>
</dbReference>
<proteinExistence type="predicted"/>
<keyword evidence="4" id="KW-1185">Reference proteome</keyword>
<organism evidence="3 4">
    <name type="scientific">Gordonia spumicola</name>
    <dbReference type="NCBI Taxonomy" id="589161"/>
    <lineage>
        <taxon>Bacteria</taxon>
        <taxon>Bacillati</taxon>
        <taxon>Actinomycetota</taxon>
        <taxon>Actinomycetes</taxon>
        <taxon>Mycobacteriales</taxon>
        <taxon>Gordoniaceae</taxon>
        <taxon>Gordonia</taxon>
    </lineage>
</organism>
<protein>
    <recommendedName>
        <fullName evidence="2">Xaa-Pro dipeptidyl-peptidase-like domain-containing protein</fullName>
    </recommendedName>
</protein>
<dbReference type="PANTHER" id="PTHR43265:SF1">
    <property type="entry name" value="ESTERASE ESTD"/>
    <property type="match status" value="1"/>
</dbReference>
<dbReference type="InterPro" id="IPR000383">
    <property type="entry name" value="Xaa-Pro-like_dom"/>
</dbReference>
<dbReference type="Proteomes" id="UP000444960">
    <property type="component" value="Unassembled WGS sequence"/>
</dbReference>
<keyword evidence="1" id="KW-0732">Signal</keyword>
<evidence type="ECO:0000256" key="1">
    <source>
        <dbReference type="SAM" id="SignalP"/>
    </source>
</evidence>
<dbReference type="GO" id="GO:0052689">
    <property type="term" value="F:carboxylic ester hydrolase activity"/>
    <property type="evidence" value="ECO:0007669"/>
    <property type="project" value="TreeGrafter"/>
</dbReference>
<comment type="caution">
    <text evidence="3">The sequence shown here is derived from an EMBL/GenBank/DDBJ whole genome shotgun (WGS) entry which is preliminary data.</text>
</comment>
<evidence type="ECO:0000313" key="3">
    <source>
        <dbReference type="EMBL" id="GEE03695.1"/>
    </source>
</evidence>
<feature type="chain" id="PRO_5029489412" description="Xaa-Pro dipeptidyl-peptidase-like domain-containing protein" evidence="1">
    <location>
        <begin position="23"/>
        <end position="350"/>
    </location>
</feature>
<dbReference type="InterPro" id="IPR053145">
    <property type="entry name" value="AB_hydrolase_Est10"/>
</dbReference>
<feature type="domain" description="Xaa-Pro dipeptidyl-peptidase-like" evidence="2">
    <location>
        <begin position="52"/>
        <end position="287"/>
    </location>
</feature>
<reference evidence="4" key="1">
    <citation type="submission" date="2019-06" db="EMBL/GenBank/DDBJ databases">
        <title>Gordonia isolated from sludge of a wastewater treatment plant.</title>
        <authorList>
            <person name="Tamura T."/>
            <person name="Aoyama K."/>
            <person name="Kang Y."/>
            <person name="Saito S."/>
            <person name="Akiyama N."/>
            <person name="Yazawa K."/>
            <person name="Gonoi T."/>
            <person name="Mikami Y."/>
        </authorList>
    </citation>
    <scope>NUCLEOTIDE SEQUENCE [LARGE SCALE GENOMIC DNA]</scope>
    <source>
        <strain evidence="4">NBRC 107696</strain>
    </source>
</reference>
<accession>A0A7I9VEH6</accession>
<dbReference type="PANTHER" id="PTHR43265">
    <property type="entry name" value="ESTERASE ESTD"/>
    <property type="match status" value="1"/>
</dbReference>
<name>A0A7I9VEH6_9ACTN</name>
<dbReference type="AlphaFoldDB" id="A0A7I9VEH6"/>
<sequence>MVTCTALVVALVAGCAAWIATAQSYAFDEKRVDIPVTNGLTDGGGTPDAGTGGRLQAVLTTPRDSGAKHPLVIFVHGDGPATASRDDAYKPIWESLSDAGFATLSWDKAGVNGAPGDWLAQSLADRGAEVGAALDWARTRPDIDADRIGAWGVSQAGWVLPAISARRGDLKFLMIVGGAVDWLRQGEFNTRAELAADGASDADRRAALDRRARNVAMFERGAPYSEYLASGVDAEPMTRARYGFVMRNFHTDVTSDLDRISSPTLLVLGSADRNVDVVESARVYRERVRSDLLTVRMFDGASHSLTRDDIEYRPDDIGVIARAVFAPRSIYAPGYLDALAAFATAHGSTA</sequence>
<dbReference type="SUPFAM" id="SSF53474">
    <property type="entry name" value="alpha/beta-Hydrolases"/>
    <property type="match status" value="1"/>
</dbReference>
<dbReference type="InterPro" id="IPR029058">
    <property type="entry name" value="AB_hydrolase_fold"/>
</dbReference>
<feature type="signal peptide" evidence="1">
    <location>
        <begin position="1"/>
        <end position="22"/>
    </location>
</feature>
<dbReference type="Gene3D" id="3.40.50.1820">
    <property type="entry name" value="alpha/beta hydrolase"/>
    <property type="match status" value="1"/>
</dbReference>
<evidence type="ECO:0000313" key="4">
    <source>
        <dbReference type="Proteomes" id="UP000444960"/>
    </source>
</evidence>
<evidence type="ECO:0000259" key="2">
    <source>
        <dbReference type="Pfam" id="PF02129"/>
    </source>
</evidence>
<dbReference type="Pfam" id="PF02129">
    <property type="entry name" value="Peptidase_S15"/>
    <property type="match status" value="1"/>
</dbReference>
<gene>
    <name evidence="3" type="ORF">nbrc107696_41410</name>
</gene>